<organism evidence="1 2">
    <name type="scientific">Trichinella nelsoni</name>
    <dbReference type="NCBI Taxonomy" id="6336"/>
    <lineage>
        <taxon>Eukaryota</taxon>
        <taxon>Metazoa</taxon>
        <taxon>Ecdysozoa</taxon>
        <taxon>Nematoda</taxon>
        <taxon>Enoplea</taxon>
        <taxon>Dorylaimia</taxon>
        <taxon>Trichinellida</taxon>
        <taxon>Trichinellidae</taxon>
        <taxon>Trichinella</taxon>
    </lineage>
</organism>
<accession>A0A0V0SB05</accession>
<name>A0A0V0SB05_9BILA</name>
<dbReference type="AlphaFoldDB" id="A0A0V0SB05"/>
<evidence type="ECO:0000313" key="1">
    <source>
        <dbReference type="EMBL" id="KRX23885.1"/>
    </source>
</evidence>
<comment type="caution">
    <text evidence="1">The sequence shown here is derived from an EMBL/GenBank/DDBJ whole genome shotgun (WGS) entry which is preliminary data.</text>
</comment>
<gene>
    <name evidence="1" type="ORF">T07_8193</name>
</gene>
<evidence type="ECO:0000313" key="2">
    <source>
        <dbReference type="Proteomes" id="UP000054630"/>
    </source>
</evidence>
<sequence>MAARVTADTDFNNTIGEERSGEIEKRTSFKVQLQKESDVVPRRTLVKSSTASSCWLSHSHRLFSSLVFRRFWQRANHGAFMHGSALFPRDRDIYNMRSAVFNQYKVRLVYVAP</sequence>
<keyword evidence="2" id="KW-1185">Reference proteome</keyword>
<reference evidence="1 2" key="1">
    <citation type="submission" date="2015-01" db="EMBL/GenBank/DDBJ databases">
        <title>Evolution of Trichinella species and genotypes.</title>
        <authorList>
            <person name="Korhonen P.K."/>
            <person name="Edoardo P."/>
            <person name="Giuseppe L.R."/>
            <person name="Gasser R.B."/>
        </authorList>
    </citation>
    <scope>NUCLEOTIDE SEQUENCE [LARGE SCALE GENOMIC DNA]</scope>
    <source>
        <strain evidence="1">ISS37</strain>
    </source>
</reference>
<protein>
    <submittedName>
        <fullName evidence="1">Uncharacterized protein</fullName>
    </submittedName>
</protein>
<dbReference type="OrthoDB" id="5927011at2759"/>
<dbReference type="EMBL" id="JYDL01000021">
    <property type="protein sequence ID" value="KRX23885.1"/>
    <property type="molecule type" value="Genomic_DNA"/>
</dbReference>
<proteinExistence type="predicted"/>
<dbReference type="Proteomes" id="UP000054630">
    <property type="component" value="Unassembled WGS sequence"/>
</dbReference>